<protein>
    <submittedName>
        <fullName evidence="1">Uncharacterized protein</fullName>
    </submittedName>
</protein>
<keyword evidence="2" id="KW-1185">Reference proteome</keyword>
<sequence length="141" mass="15172">MFAPSASNENGVAMPAALAFLCVGYEVDDDDMVFHAINGLPEEEYASLKQTLRTHRNLKFHELVSILKSEEHQTHKSKTDKDISSVFVATQKLQDLSVFGMSGSSSQGHSVQLGESGSASASVVHSTFVPQPSQSQASPSF</sequence>
<evidence type="ECO:0000313" key="2">
    <source>
        <dbReference type="Proteomes" id="UP001062846"/>
    </source>
</evidence>
<reference evidence="1" key="1">
    <citation type="submission" date="2022-02" db="EMBL/GenBank/DDBJ databases">
        <title>Plant Genome Project.</title>
        <authorList>
            <person name="Zhang R.-G."/>
        </authorList>
    </citation>
    <scope>NUCLEOTIDE SEQUENCE</scope>
    <source>
        <strain evidence="1">AT1</strain>
    </source>
</reference>
<dbReference type="Proteomes" id="UP001062846">
    <property type="component" value="Chromosome 7"/>
</dbReference>
<organism evidence="1 2">
    <name type="scientific">Rhododendron molle</name>
    <name type="common">Chinese azalea</name>
    <name type="synonym">Azalea mollis</name>
    <dbReference type="NCBI Taxonomy" id="49168"/>
    <lineage>
        <taxon>Eukaryota</taxon>
        <taxon>Viridiplantae</taxon>
        <taxon>Streptophyta</taxon>
        <taxon>Embryophyta</taxon>
        <taxon>Tracheophyta</taxon>
        <taxon>Spermatophyta</taxon>
        <taxon>Magnoliopsida</taxon>
        <taxon>eudicotyledons</taxon>
        <taxon>Gunneridae</taxon>
        <taxon>Pentapetalae</taxon>
        <taxon>asterids</taxon>
        <taxon>Ericales</taxon>
        <taxon>Ericaceae</taxon>
        <taxon>Ericoideae</taxon>
        <taxon>Rhodoreae</taxon>
        <taxon>Rhododendron</taxon>
    </lineage>
</organism>
<evidence type="ECO:0000313" key="1">
    <source>
        <dbReference type="EMBL" id="KAI8547636.1"/>
    </source>
</evidence>
<accession>A0ACC0N3R1</accession>
<proteinExistence type="predicted"/>
<gene>
    <name evidence="1" type="ORF">RHMOL_Rhmol07G0210700</name>
</gene>
<comment type="caution">
    <text evidence="1">The sequence shown here is derived from an EMBL/GenBank/DDBJ whole genome shotgun (WGS) entry which is preliminary data.</text>
</comment>
<name>A0ACC0N3R1_RHOML</name>
<dbReference type="EMBL" id="CM046394">
    <property type="protein sequence ID" value="KAI8547636.1"/>
    <property type="molecule type" value="Genomic_DNA"/>
</dbReference>